<dbReference type="InterPro" id="IPR011520">
    <property type="entry name" value="Vg_fam"/>
</dbReference>
<feature type="non-terminal residue" evidence="6">
    <location>
        <position position="187"/>
    </location>
</feature>
<comment type="similarity">
    <text evidence="5">Belongs to the vestigial family.</text>
</comment>
<gene>
    <name evidence="6" type="ORF">DNTS_002627</name>
</gene>
<reference evidence="6 7" key="1">
    <citation type="journal article" date="2019" name="Sci. Data">
        <title>Hybrid genome assembly and annotation of Danionella translucida.</title>
        <authorList>
            <person name="Kadobianskyi M."/>
            <person name="Schulze L."/>
            <person name="Schuelke M."/>
            <person name="Judkewitz B."/>
        </authorList>
    </citation>
    <scope>NUCLEOTIDE SEQUENCE [LARGE SCALE GENOMIC DNA]</scope>
    <source>
        <strain evidence="6 7">Bolton</strain>
    </source>
</reference>
<sequence>MEEDLVNHAAKKTKEESGSVLLTYFQGDINSMVDEHFSRALSQAAKPKVECFRIKKNQKYSSTGGLGSSQWEAQSHSMFQPMFPAEHLRQGACSRSPSNHHASQIHAYDSVRWSMDTRQGLSLPPPPMIYPPAMPCDGQTVPEDQFSNSLLSMLRSDHPDTVVQPSSTAEFVSVLTKHPGFGEQLTP</sequence>
<evidence type="ECO:0008006" key="8">
    <source>
        <dbReference type="Google" id="ProtNLM"/>
    </source>
</evidence>
<evidence type="ECO:0000256" key="5">
    <source>
        <dbReference type="ARBA" id="ARBA00025784"/>
    </source>
</evidence>
<evidence type="ECO:0000256" key="2">
    <source>
        <dbReference type="ARBA" id="ARBA00023015"/>
    </source>
</evidence>
<evidence type="ECO:0000256" key="4">
    <source>
        <dbReference type="ARBA" id="ARBA00023242"/>
    </source>
</evidence>
<evidence type="ECO:0000313" key="7">
    <source>
        <dbReference type="Proteomes" id="UP000316079"/>
    </source>
</evidence>
<dbReference type="OrthoDB" id="10069705at2759"/>
<protein>
    <recommendedName>
        <fullName evidence="8">Transcription cofactor vestigial-like protein 1</fullName>
    </recommendedName>
</protein>
<proteinExistence type="inferred from homology"/>
<keyword evidence="3" id="KW-0804">Transcription</keyword>
<dbReference type="GO" id="GO:0005634">
    <property type="term" value="C:nucleus"/>
    <property type="evidence" value="ECO:0007669"/>
    <property type="project" value="UniProtKB-SubCell"/>
</dbReference>
<dbReference type="AlphaFoldDB" id="A0A553MVD6"/>
<dbReference type="Proteomes" id="UP000316079">
    <property type="component" value="Unassembled WGS sequence"/>
</dbReference>
<dbReference type="EMBL" id="SRMA01027247">
    <property type="protein sequence ID" value="TRY57146.1"/>
    <property type="molecule type" value="Genomic_DNA"/>
</dbReference>
<evidence type="ECO:0000256" key="1">
    <source>
        <dbReference type="ARBA" id="ARBA00004123"/>
    </source>
</evidence>
<organism evidence="6 7">
    <name type="scientific">Danionella cerebrum</name>
    <dbReference type="NCBI Taxonomy" id="2873325"/>
    <lineage>
        <taxon>Eukaryota</taxon>
        <taxon>Metazoa</taxon>
        <taxon>Chordata</taxon>
        <taxon>Craniata</taxon>
        <taxon>Vertebrata</taxon>
        <taxon>Euteleostomi</taxon>
        <taxon>Actinopterygii</taxon>
        <taxon>Neopterygii</taxon>
        <taxon>Teleostei</taxon>
        <taxon>Ostariophysi</taxon>
        <taxon>Cypriniformes</taxon>
        <taxon>Danionidae</taxon>
        <taxon>Danioninae</taxon>
        <taxon>Danionella</taxon>
    </lineage>
</organism>
<comment type="subcellular location">
    <subcellularLocation>
        <location evidence="1">Nucleus</location>
    </subcellularLocation>
</comment>
<keyword evidence="4" id="KW-0539">Nucleus</keyword>
<dbReference type="GO" id="GO:0006355">
    <property type="term" value="P:regulation of DNA-templated transcription"/>
    <property type="evidence" value="ECO:0007669"/>
    <property type="project" value="InterPro"/>
</dbReference>
<keyword evidence="2" id="KW-0805">Transcription regulation</keyword>
<dbReference type="PANTHER" id="PTHR15950:SF23">
    <property type="entry name" value="SI:CH73-52F15.5-RELATED"/>
    <property type="match status" value="1"/>
</dbReference>
<comment type="caution">
    <text evidence="6">The sequence shown here is derived from an EMBL/GenBank/DDBJ whole genome shotgun (WGS) entry which is preliminary data.</text>
</comment>
<name>A0A553MVD6_9TELE</name>
<dbReference type="PANTHER" id="PTHR15950">
    <property type="entry name" value="TRANSCRIPTION COFACTOR VESTIGIAL-LIKE PROTEIN"/>
    <property type="match status" value="1"/>
</dbReference>
<keyword evidence="7" id="KW-1185">Reference proteome</keyword>
<evidence type="ECO:0000313" key="6">
    <source>
        <dbReference type="EMBL" id="TRY57146.1"/>
    </source>
</evidence>
<dbReference type="Pfam" id="PF07545">
    <property type="entry name" value="Vg_Tdu"/>
    <property type="match status" value="1"/>
</dbReference>
<accession>A0A553MVD6</accession>
<evidence type="ECO:0000256" key="3">
    <source>
        <dbReference type="ARBA" id="ARBA00023163"/>
    </source>
</evidence>
<dbReference type="STRING" id="623744.A0A553MVD6"/>